<keyword evidence="1" id="KW-0732">Signal</keyword>
<dbReference type="InterPro" id="IPR006311">
    <property type="entry name" value="TAT_signal"/>
</dbReference>
<dbReference type="Proteomes" id="UP000503336">
    <property type="component" value="Chromosome"/>
</dbReference>
<gene>
    <name evidence="2" type="ORF">G5B40_17310</name>
</gene>
<accession>A0A7L5BZ79</accession>
<feature type="chain" id="PRO_5029689858" evidence="1">
    <location>
        <begin position="30"/>
        <end position="204"/>
    </location>
</feature>
<organism evidence="2 3">
    <name type="scientific">Pikeienuella piscinae</name>
    <dbReference type="NCBI Taxonomy" id="2748098"/>
    <lineage>
        <taxon>Bacteria</taxon>
        <taxon>Pseudomonadati</taxon>
        <taxon>Pseudomonadota</taxon>
        <taxon>Alphaproteobacteria</taxon>
        <taxon>Rhodobacterales</taxon>
        <taxon>Paracoccaceae</taxon>
        <taxon>Pikeienuella</taxon>
    </lineage>
</organism>
<dbReference type="InterPro" id="IPR008869">
    <property type="entry name" value="MlaC/ttg2D"/>
</dbReference>
<evidence type="ECO:0000256" key="1">
    <source>
        <dbReference type="SAM" id="SignalP"/>
    </source>
</evidence>
<keyword evidence="3" id="KW-1185">Reference proteome</keyword>
<dbReference type="PANTHER" id="PTHR36573">
    <property type="entry name" value="INTERMEMBRANE PHOSPHOLIPID TRANSPORT SYSTEM BINDING PROTEIN MLAC"/>
    <property type="match status" value="1"/>
</dbReference>
<dbReference type="PROSITE" id="PS51318">
    <property type="entry name" value="TAT"/>
    <property type="match status" value="1"/>
</dbReference>
<dbReference type="PANTHER" id="PTHR36573:SF1">
    <property type="entry name" value="INTERMEMBRANE PHOSPHOLIPID TRANSPORT SYSTEM BINDING PROTEIN MLAC"/>
    <property type="match status" value="1"/>
</dbReference>
<evidence type="ECO:0000313" key="3">
    <source>
        <dbReference type="Proteomes" id="UP000503336"/>
    </source>
</evidence>
<dbReference type="RefSeq" id="WP_165101243.1">
    <property type="nucleotide sequence ID" value="NZ_CP049056.1"/>
</dbReference>
<name>A0A7L5BZ79_9RHOB</name>
<dbReference type="Pfam" id="PF05494">
    <property type="entry name" value="MlaC"/>
    <property type="match status" value="1"/>
</dbReference>
<dbReference type="KEGG" id="hdh:G5B40_17310"/>
<reference evidence="2 3" key="1">
    <citation type="submission" date="2020-02" db="EMBL/GenBank/DDBJ databases">
        <title>complete genome sequence of Rhodobacteraceae bacterium.</title>
        <authorList>
            <person name="Park J."/>
            <person name="Kim Y.-S."/>
            <person name="Kim K.-H."/>
        </authorList>
    </citation>
    <scope>NUCLEOTIDE SEQUENCE [LARGE SCALE GENOMIC DNA]</scope>
    <source>
        <strain evidence="2 3">RR4-56</strain>
    </source>
</reference>
<dbReference type="EMBL" id="CP049056">
    <property type="protein sequence ID" value="QIE57042.1"/>
    <property type="molecule type" value="Genomic_DNA"/>
</dbReference>
<evidence type="ECO:0000313" key="2">
    <source>
        <dbReference type="EMBL" id="QIE57042.1"/>
    </source>
</evidence>
<protein>
    <submittedName>
        <fullName evidence="2">ABC transporter substrate-binding protein</fullName>
    </submittedName>
</protein>
<sequence length="204" mass="22006">MTRFPQITRRGALTLTAGALALASGRATALTATAAEDFVESLIKDLRALVEDDRKGPEGAAEFLALLERKSTLEAVGRFAMGRTWRDMSEAQQAAYQAAFRTYISNTYQRRFGEYSGEDISLTGVLDAGQKGVLVKSVVTRPSAEPVTVEWLVTDRTGSPLLSDIIFEGVSLAITLRETFGGMVDKRNGDIDLFIADLAASHGA</sequence>
<feature type="signal peptide" evidence="1">
    <location>
        <begin position="1"/>
        <end position="29"/>
    </location>
</feature>
<dbReference type="AlphaFoldDB" id="A0A7L5BZ79"/>
<dbReference type="InterPro" id="IPR042245">
    <property type="entry name" value="Tgt2/MlaC_sf"/>
</dbReference>
<proteinExistence type="predicted"/>
<dbReference type="Gene3D" id="3.10.450.710">
    <property type="entry name" value="Tgt2/MlaC"/>
    <property type="match status" value="1"/>
</dbReference>